<proteinExistence type="predicted"/>
<dbReference type="NCBIfam" id="TIGR01444">
    <property type="entry name" value="fkbM_fam"/>
    <property type="match status" value="1"/>
</dbReference>
<dbReference type="EMBL" id="CAFBMH010000022">
    <property type="protein sequence ID" value="CAB4901230.1"/>
    <property type="molecule type" value="Genomic_DNA"/>
</dbReference>
<evidence type="ECO:0000313" key="3">
    <source>
        <dbReference type="EMBL" id="CAB4992633.1"/>
    </source>
</evidence>
<reference evidence="3" key="1">
    <citation type="submission" date="2020-05" db="EMBL/GenBank/DDBJ databases">
        <authorList>
            <person name="Chiriac C."/>
            <person name="Salcher M."/>
            <person name="Ghai R."/>
            <person name="Kavagutti S V."/>
        </authorList>
    </citation>
    <scope>NUCLEOTIDE SEQUENCE</scope>
</reference>
<dbReference type="AlphaFoldDB" id="A0A6J7NPR5"/>
<evidence type="ECO:0000313" key="1">
    <source>
        <dbReference type="EMBL" id="CAB4736066.1"/>
    </source>
</evidence>
<dbReference type="InterPro" id="IPR029063">
    <property type="entry name" value="SAM-dependent_MTases_sf"/>
</dbReference>
<sequence length="200" mass="21617">MQEHFLRCHDAASVELVGVRGLPQPAITVAANEIRVVYRLVTNVGWRRCLLLHVNTSVPANLHVVEAPLGASSGEVTLADTGIDPRGYRVGDSVGLTDHVFGQVECVPHGDLVDRLGIDPVGLLKVDIEGSELEVFRASGPRTERVHAIATGLHDRYRPRCTRAFINTTASFDHEMVRGEDTLVWRAPSPTPAISSTGGS</sequence>
<dbReference type="Gene3D" id="3.40.50.150">
    <property type="entry name" value="Vaccinia Virus protein VP39"/>
    <property type="match status" value="1"/>
</dbReference>
<gene>
    <name evidence="1" type="ORF">UFOPK2754_00834</name>
    <name evidence="2" type="ORF">UFOPK3543_00873</name>
    <name evidence="3" type="ORF">UFOPK3967_01107</name>
</gene>
<dbReference type="EMBL" id="CAEZYR010000022">
    <property type="protein sequence ID" value="CAB4736066.1"/>
    <property type="molecule type" value="Genomic_DNA"/>
</dbReference>
<organism evidence="3">
    <name type="scientific">freshwater metagenome</name>
    <dbReference type="NCBI Taxonomy" id="449393"/>
    <lineage>
        <taxon>unclassified sequences</taxon>
        <taxon>metagenomes</taxon>
        <taxon>ecological metagenomes</taxon>
    </lineage>
</organism>
<name>A0A6J7NPR5_9ZZZZ</name>
<dbReference type="SUPFAM" id="SSF53335">
    <property type="entry name" value="S-adenosyl-L-methionine-dependent methyltransferases"/>
    <property type="match status" value="1"/>
</dbReference>
<dbReference type="EMBL" id="CAFBOS010000055">
    <property type="protein sequence ID" value="CAB4992633.1"/>
    <property type="molecule type" value="Genomic_DNA"/>
</dbReference>
<protein>
    <submittedName>
        <fullName evidence="3">Unannotated protein</fullName>
    </submittedName>
</protein>
<evidence type="ECO:0000313" key="2">
    <source>
        <dbReference type="EMBL" id="CAB4901230.1"/>
    </source>
</evidence>
<dbReference type="InterPro" id="IPR006342">
    <property type="entry name" value="FkbM_mtfrase"/>
</dbReference>
<accession>A0A6J7NPR5</accession>